<evidence type="ECO:0000256" key="1">
    <source>
        <dbReference type="SAM" id="Coils"/>
    </source>
</evidence>
<dbReference type="EMBL" id="AHGT01000100">
    <property type="protein sequence ID" value="ESU35107.1"/>
    <property type="molecule type" value="Genomic_DNA"/>
</dbReference>
<feature type="coiled-coil region" evidence="1">
    <location>
        <begin position="292"/>
        <end position="361"/>
    </location>
</feature>
<proteinExistence type="predicted"/>
<accession>V6T9J3</accession>
<protein>
    <submittedName>
        <fullName evidence="2">Chromosome segregation protein SMC</fullName>
    </submittedName>
</protein>
<comment type="caution">
    <text evidence="2">The sequence shown here is derived from an EMBL/GenBank/DDBJ whole genome shotgun (WGS) entry which is preliminary data.</text>
</comment>
<dbReference type="VEuPathDB" id="GiardiaDB:QR46_4593"/>
<feature type="coiled-coil region" evidence="1">
    <location>
        <begin position="178"/>
        <end position="265"/>
    </location>
</feature>
<dbReference type="Proteomes" id="UP000018320">
    <property type="component" value="Unassembled WGS sequence"/>
</dbReference>
<reference evidence="3" key="1">
    <citation type="submission" date="2012-02" db="EMBL/GenBank/DDBJ databases">
        <title>Genome sequencing of Giardia lamblia Genotypes A2 and B isolates (DH and GS) and comparative analysis with the genomes of Genotypes A1 and E (WB and Pig).</title>
        <authorList>
            <person name="Adam R."/>
            <person name="Dahlstrom E."/>
            <person name="Martens C."/>
            <person name="Bruno D."/>
            <person name="Barbian K."/>
            <person name="Porcella S.F."/>
            <person name="Nash T."/>
        </authorList>
    </citation>
    <scope>NUCLEOTIDE SEQUENCE</scope>
    <source>
        <strain evidence="3">DH</strain>
    </source>
</reference>
<keyword evidence="1" id="KW-0175">Coiled coil</keyword>
<dbReference type="VEuPathDB" id="GiardiaDB:GL50803_0013584"/>
<sequence>VLFVKNALAKKWRGVFLKMGDNLLLSLDSPETSNNDNEQFVTEQKRIDDSLDRSRLAAEQAVAAARSIQSSAEELRNVVDGELVTAQRRESHLRRSLSRQEAKLATKSSEYHALASQALATSSRLEQRIAESEEARATLAMELSNALDRIAELESILEGRASHRASLGSSKLHHCAQCDQYREELENAHKKIHAYETTIEQRTTAAQFSVEELANSLANQKRLEAEKKAMKRIHEEEIQRLQNEIEEKDALLAQFNEQLIAANDEVLEIHESQVKESKLRACGMSGVSDTSAVRADEENEVLKSRIYELEEETQILRNAMETDHQAQMEKADDINILRDELDLLQRKHERAEMIITQLKRLLMGISDVCLTGTERVNTAWDNPEADQIDNALDMTVGSKRIGFY</sequence>
<evidence type="ECO:0000313" key="3">
    <source>
        <dbReference type="Proteomes" id="UP000018320"/>
    </source>
</evidence>
<feature type="coiled-coil region" evidence="1">
    <location>
        <begin position="115"/>
        <end position="142"/>
    </location>
</feature>
<dbReference type="VEuPathDB" id="GiardiaDB:DHA2_13584"/>
<evidence type="ECO:0000313" key="2">
    <source>
        <dbReference type="EMBL" id="ESU35107.1"/>
    </source>
</evidence>
<dbReference type="AlphaFoldDB" id="V6T9J3"/>
<organism evidence="2 3">
    <name type="scientific">Giardia intestinalis</name>
    <name type="common">Giardia lamblia</name>
    <dbReference type="NCBI Taxonomy" id="5741"/>
    <lineage>
        <taxon>Eukaryota</taxon>
        <taxon>Metamonada</taxon>
        <taxon>Diplomonadida</taxon>
        <taxon>Hexamitidae</taxon>
        <taxon>Giardiinae</taxon>
        <taxon>Giardia</taxon>
    </lineage>
</organism>
<gene>
    <name evidence="2" type="ORF">DHA2_13584</name>
</gene>
<dbReference type="VEuPathDB" id="GiardiaDB:GL50581_2564"/>
<reference evidence="2 3" key="2">
    <citation type="journal article" date="2013" name="Genome Biol. Evol.">
        <title>Genome sequencing of Giardia lamblia genotypes A2 and B isolates (DH and GS) and comparative analysis with the genomes of genotypes A1 and E (WB and Pig).</title>
        <authorList>
            <person name="Adam R.D."/>
            <person name="Dahlstrom E.W."/>
            <person name="Martens C.A."/>
            <person name="Bruno D.P."/>
            <person name="Barbian K.D."/>
            <person name="Ricklefs S.M."/>
            <person name="Hernandez M.M."/>
            <person name="Narla N.P."/>
            <person name="Patel R.B."/>
            <person name="Porcella S.F."/>
            <person name="Nash T.E."/>
        </authorList>
    </citation>
    <scope>NUCLEOTIDE SEQUENCE [LARGE SCALE GENOMIC DNA]</scope>
    <source>
        <strain evidence="2 3">DH</strain>
    </source>
</reference>
<name>V6T9J3_GIAIN</name>
<feature type="non-terminal residue" evidence="2">
    <location>
        <position position="1"/>
    </location>
</feature>